<feature type="transmembrane region" description="Helical" evidence="1">
    <location>
        <begin position="252"/>
        <end position="283"/>
    </location>
</feature>
<sequence length="458" mass="49387">MIITGFFPLFALLLMWSLSSPKNWLKATIVCATFQAASPFLLVAAGRFIGMTPAYLMLAVGFFHVFNLVVKDVRASGGERLVAMRFPKEIWALLLFSMYAVLCAVLAPKVFAGDVKIMSPREGISVSAGLLPLRFGMGNVFQSVYIVFNFLLCFFAFFILSKQKASVKDVIKGCELAVWLIVLVGAYQMVAFSVGLYWPSEIINSNAGGAQSFDQFANGVKRVSATFVEPSVMAMHSIGLLGLMIVAKRHRLLIGGLALMLLLTSSTTAIVGCVLLFATYLFLSFKKIDLELFRRITVVIVGGTLMAVLLLAFDTLFFDGQYLEKVFLNKLSSNSGVARSQADFHAVGLLFETYGIGVGVGSNRASSWLANTLASNGLFGIIFLVITFACVIRILGKSASDNDKAISVTVLGMLIGAMISVPDLAMPFMWLLLGVCIAISQTLSNQGANDAIALSPAT</sequence>
<proteinExistence type="predicted"/>
<feature type="transmembrane region" description="Helical" evidence="1">
    <location>
        <begin position="90"/>
        <end position="111"/>
    </location>
</feature>
<evidence type="ECO:0000313" key="3">
    <source>
        <dbReference type="Proteomes" id="UP001166251"/>
    </source>
</evidence>
<feature type="transmembrane region" description="Helical" evidence="1">
    <location>
        <begin position="48"/>
        <end position="70"/>
    </location>
</feature>
<keyword evidence="3" id="KW-1185">Reference proteome</keyword>
<feature type="transmembrane region" description="Helical" evidence="1">
    <location>
        <begin position="377"/>
        <end position="396"/>
    </location>
</feature>
<keyword evidence="1" id="KW-0472">Membrane</keyword>
<feature type="transmembrane region" description="Helical" evidence="1">
    <location>
        <begin position="295"/>
        <end position="318"/>
    </location>
</feature>
<reference evidence="2" key="1">
    <citation type="submission" date="2021-07" db="EMBL/GenBank/DDBJ databases">
        <title>Neiella marina sp. nov., isolated from the intestinal content of sea cucumber Apostichopus japonicus.</title>
        <authorList>
            <person name="Bai X."/>
        </authorList>
    </citation>
    <scope>NUCLEOTIDE SEQUENCE</scope>
    <source>
        <strain evidence="2">126</strain>
    </source>
</reference>
<evidence type="ECO:0000256" key="1">
    <source>
        <dbReference type="SAM" id="Phobius"/>
    </source>
</evidence>
<feature type="transmembrane region" description="Helical" evidence="1">
    <location>
        <begin position="408"/>
        <end position="433"/>
    </location>
</feature>
<keyword evidence="1" id="KW-1133">Transmembrane helix</keyword>
<dbReference type="Proteomes" id="UP001166251">
    <property type="component" value="Unassembled WGS sequence"/>
</dbReference>
<protein>
    <submittedName>
        <fullName evidence="2">Uncharacterized protein</fullName>
    </submittedName>
</protein>
<feature type="transmembrane region" description="Helical" evidence="1">
    <location>
        <begin position="140"/>
        <end position="160"/>
    </location>
</feature>
<gene>
    <name evidence="2" type="ORF">K0504_05980</name>
</gene>
<name>A0ABS7EEB5_9GAMM</name>
<evidence type="ECO:0000313" key="2">
    <source>
        <dbReference type="EMBL" id="MBW8190580.1"/>
    </source>
</evidence>
<feature type="transmembrane region" description="Helical" evidence="1">
    <location>
        <begin position="176"/>
        <end position="198"/>
    </location>
</feature>
<dbReference type="EMBL" id="JAHZSS010000005">
    <property type="protein sequence ID" value="MBW8190580.1"/>
    <property type="molecule type" value="Genomic_DNA"/>
</dbReference>
<keyword evidence="1" id="KW-0812">Transmembrane</keyword>
<accession>A0ABS7EEB5</accession>
<dbReference type="RefSeq" id="WP_220103269.1">
    <property type="nucleotide sequence ID" value="NZ_JAHZSS010000005.1"/>
</dbReference>
<comment type="caution">
    <text evidence="2">The sequence shown here is derived from an EMBL/GenBank/DDBJ whole genome shotgun (WGS) entry which is preliminary data.</text>
</comment>
<organism evidence="2 3">
    <name type="scientific">Neiella holothuriorum</name>
    <dbReference type="NCBI Taxonomy" id="2870530"/>
    <lineage>
        <taxon>Bacteria</taxon>
        <taxon>Pseudomonadati</taxon>
        <taxon>Pseudomonadota</taxon>
        <taxon>Gammaproteobacteria</taxon>
        <taxon>Alteromonadales</taxon>
        <taxon>Echinimonadaceae</taxon>
        <taxon>Neiella</taxon>
    </lineage>
</organism>